<comment type="caution">
    <text evidence="1">The sequence shown here is derived from an EMBL/GenBank/DDBJ whole genome shotgun (WGS) entry which is preliminary data.</text>
</comment>
<name>A0A0G0C757_9BACT</name>
<evidence type="ECO:0000313" key="1">
    <source>
        <dbReference type="EMBL" id="KKP71981.1"/>
    </source>
</evidence>
<reference evidence="1 2" key="1">
    <citation type="journal article" date="2015" name="Nature">
        <title>rRNA introns, odd ribosomes, and small enigmatic genomes across a large radiation of phyla.</title>
        <authorList>
            <person name="Brown C.T."/>
            <person name="Hug L.A."/>
            <person name="Thomas B.C."/>
            <person name="Sharon I."/>
            <person name="Castelle C.J."/>
            <person name="Singh A."/>
            <person name="Wilkins M.J."/>
            <person name="Williams K.H."/>
            <person name="Banfield J.F."/>
        </authorList>
    </citation>
    <scope>NUCLEOTIDE SEQUENCE [LARGE SCALE GENOMIC DNA]</scope>
</reference>
<protein>
    <submittedName>
        <fullName evidence="1">Uncharacterized protein</fullName>
    </submittedName>
</protein>
<proteinExistence type="predicted"/>
<evidence type="ECO:0000313" key="2">
    <source>
        <dbReference type="Proteomes" id="UP000034923"/>
    </source>
</evidence>
<dbReference type="AlphaFoldDB" id="A0A0G0C757"/>
<organism evidence="1 2">
    <name type="scientific">Candidatus Nomurabacteria bacterium GW2011_GWB1_35_20</name>
    <dbReference type="NCBI Taxonomy" id="1618740"/>
    <lineage>
        <taxon>Bacteria</taxon>
        <taxon>Candidatus Nomuraibacteriota</taxon>
    </lineage>
</organism>
<gene>
    <name evidence="1" type="ORF">UR70_C0015G0010</name>
</gene>
<sequence>MNLIQEDVYYEAKRMTYWVRVHVTFESNRQSVVLVCASKNYISDHFHLTAPIQEVDIKAWMKEVLKDLEREGEILLENNVNYKVYSLTDEGYKNGFEFLKNEVTP</sequence>
<accession>A0A0G0C757</accession>
<dbReference type="EMBL" id="LBQE01000015">
    <property type="protein sequence ID" value="KKP71981.1"/>
    <property type="molecule type" value="Genomic_DNA"/>
</dbReference>
<dbReference type="Proteomes" id="UP000034923">
    <property type="component" value="Unassembled WGS sequence"/>
</dbReference>